<dbReference type="KEGG" id="cgn:OK18_02150"/>
<evidence type="ECO:0000313" key="1">
    <source>
        <dbReference type="EMBL" id="AKK71601.1"/>
    </source>
</evidence>
<evidence type="ECO:0000313" key="2">
    <source>
        <dbReference type="Proteomes" id="UP000035213"/>
    </source>
</evidence>
<organism evidence="1 2">
    <name type="scientific">Chryseobacterium gallinarum</name>
    <dbReference type="NCBI Taxonomy" id="1324352"/>
    <lineage>
        <taxon>Bacteria</taxon>
        <taxon>Pseudomonadati</taxon>
        <taxon>Bacteroidota</taxon>
        <taxon>Flavobacteriia</taxon>
        <taxon>Flavobacteriales</taxon>
        <taxon>Weeksellaceae</taxon>
        <taxon>Chryseobacterium group</taxon>
        <taxon>Chryseobacterium</taxon>
    </lineage>
</organism>
<proteinExistence type="predicted"/>
<sequence length="164" mass="20190">MKDELFNINYKRLVLWWLPTFRRKSVTLNYLWCLIFPLEALYIEFLNRRKQNLIKMNFNYQKFSMERRLNDAFDPANRRIEIVNSVQYEGVYLYTEAEDDVFFSKTQWLYGNENPLYLRTEAELHSEYDFIVRIPNTSINMHQLRAEIDFYKLISKRYNIEIIQ</sequence>
<reference evidence="1 2" key="1">
    <citation type="submission" date="2014-11" db="EMBL/GenBank/DDBJ databases">
        <authorList>
            <person name="Park G.-S."/>
            <person name="Hong S.-J."/>
            <person name="Jung B.K."/>
            <person name="Khan A.R."/>
            <person name="Kwak Y."/>
            <person name="Shin J.-H."/>
        </authorList>
    </citation>
    <scope>NUCLEOTIDE SEQUENCE [LARGE SCALE GENOMIC DNA]</scope>
    <source>
        <strain evidence="1 2">DSM 27622</strain>
    </source>
</reference>
<dbReference type="STRING" id="1324352.OK18_02150"/>
<dbReference type="AlphaFoldDB" id="A0A0G3LXE1"/>
<dbReference type="RefSeq" id="WP_053326939.1">
    <property type="nucleotide sequence ID" value="NZ_CP009928.1"/>
</dbReference>
<accession>A0A0G3LXE1</accession>
<protein>
    <submittedName>
        <fullName evidence="1">Uncharacterized protein</fullName>
    </submittedName>
</protein>
<dbReference type="PATRIC" id="fig|1324352.5.peg.462"/>
<dbReference type="OrthoDB" id="1072575at2"/>
<name>A0A0G3LXE1_CHRGL</name>
<gene>
    <name evidence="1" type="ORF">OK18_02150</name>
</gene>
<dbReference type="Proteomes" id="UP000035213">
    <property type="component" value="Chromosome"/>
</dbReference>
<dbReference type="EMBL" id="CP009928">
    <property type="protein sequence ID" value="AKK71601.1"/>
    <property type="molecule type" value="Genomic_DNA"/>
</dbReference>